<evidence type="ECO:0000256" key="1">
    <source>
        <dbReference type="ARBA" id="ARBA00022737"/>
    </source>
</evidence>
<dbReference type="PANTHER" id="PTHR11242">
    <property type="entry name" value="ARYL HYDROCARBON RECEPTOR INTERACTING PROTEIN RELATED"/>
    <property type="match status" value="1"/>
</dbReference>
<dbReference type="EMBL" id="FN653030">
    <property type="protein sequence ID" value="CBY19137.1"/>
    <property type="molecule type" value="Genomic_DNA"/>
</dbReference>
<organism evidence="3">
    <name type="scientific">Oikopleura dioica</name>
    <name type="common">Tunicate</name>
    <dbReference type="NCBI Taxonomy" id="34765"/>
    <lineage>
        <taxon>Eukaryota</taxon>
        <taxon>Metazoa</taxon>
        <taxon>Chordata</taxon>
        <taxon>Tunicata</taxon>
        <taxon>Appendicularia</taxon>
        <taxon>Copelata</taxon>
        <taxon>Oikopleuridae</taxon>
        <taxon>Oikopleura</taxon>
    </lineage>
</organism>
<dbReference type="InParanoid" id="E4X9K8"/>
<dbReference type="InterPro" id="IPR011990">
    <property type="entry name" value="TPR-like_helical_dom_sf"/>
</dbReference>
<keyword evidence="2" id="KW-0802">TPR repeat</keyword>
<dbReference type="Proteomes" id="UP000001307">
    <property type="component" value="Unassembled WGS sequence"/>
</dbReference>
<accession>E4X9K8</accession>
<reference evidence="3" key="1">
    <citation type="journal article" date="2010" name="Science">
        <title>Plasticity of animal genome architecture unmasked by rapid evolution of a pelagic tunicate.</title>
        <authorList>
            <person name="Denoeud F."/>
            <person name="Henriet S."/>
            <person name="Mungpakdee S."/>
            <person name="Aury J.M."/>
            <person name="Da Silva C."/>
            <person name="Brinkmann H."/>
            <person name="Mikhaleva J."/>
            <person name="Olsen L.C."/>
            <person name="Jubin C."/>
            <person name="Canestro C."/>
            <person name="Bouquet J.M."/>
            <person name="Danks G."/>
            <person name="Poulain J."/>
            <person name="Campsteijn C."/>
            <person name="Adamski M."/>
            <person name="Cross I."/>
            <person name="Yadetie F."/>
            <person name="Muffato M."/>
            <person name="Louis A."/>
            <person name="Butcher S."/>
            <person name="Tsagkogeorga G."/>
            <person name="Konrad A."/>
            <person name="Singh S."/>
            <person name="Jensen M.F."/>
            <person name="Cong E.H."/>
            <person name="Eikeseth-Otteraa H."/>
            <person name="Noel B."/>
            <person name="Anthouard V."/>
            <person name="Porcel B.M."/>
            <person name="Kachouri-Lafond R."/>
            <person name="Nishino A."/>
            <person name="Ugolini M."/>
            <person name="Chourrout P."/>
            <person name="Nishida H."/>
            <person name="Aasland R."/>
            <person name="Huzurbazar S."/>
            <person name="Westhof E."/>
            <person name="Delsuc F."/>
            <person name="Lehrach H."/>
            <person name="Reinhardt R."/>
            <person name="Weissenbach J."/>
            <person name="Roy S.W."/>
            <person name="Artiguenave F."/>
            <person name="Postlethwait J.H."/>
            <person name="Manak J.R."/>
            <person name="Thompson E.M."/>
            <person name="Jaillon O."/>
            <person name="Du Pasquier L."/>
            <person name="Boudinot P."/>
            <person name="Liberles D.A."/>
            <person name="Volff J.N."/>
            <person name="Philippe H."/>
            <person name="Lenhard B."/>
            <person name="Roest Crollius H."/>
            <person name="Wincker P."/>
            <person name="Chourrout D."/>
        </authorList>
    </citation>
    <scope>NUCLEOTIDE SEQUENCE [LARGE SCALE GENOMIC DNA]</scope>
</reference>
<dbReference type="InterPro" id="IPR039663">
    <property type="entry name" value="AIP/AIPL1/TTC9"/>
</dbReference>
<dbReference type="SUPFAM" id="SSF54534">
    <property type="entry name" value="FKBP-like"/>
    <property type="match status" value="1"/>
</dbReference>
<keyword evidence="1" id="KW-0677">Repeat</keyword>
<dbReference type="AlphaFoldDB" id="E4X9K8"/>
<sequence>MDKCVIQKGTGVKPAFLWNDAAEAVFKFRVFRDTGEILDDSADLCAKMDPPGVFQMLLGKKFKVERWDVWLKTMQVGETARFASSDTNDCIQYTAVSKALRDMNAGRKVGGCMGAMVGAHGHSHGDSIEDEIQTLIKNPEELTFEFTLIGVKSPENHEKEVWTMNKDEQKEAHPKFKKDGNDLFKAGDYHMAGENYEKALKCIDLLISAGKDRESLLSEKVKILSNLSECLIRLSRWREAEKRATEALEIDSVNTKAIWRRGRSRVQLMEISGAKSDLEHLLSLEPTMKAKVAAELVKLQNSMAERDNSMKSGLSRMF</sequence>
<dbReference type="OrthoDB" id="5829758at2759"/>
<dbReference type="SUPFAM" id="SSF48452">
    <property type="entry name" value="TPR-like"/>
    <property type="match status" value="1"/>
</dbReference>
<evidence type="ECO:0000313" key="3">
    <source>
        <dbReference type="EMBL" id="CBY19137.1"/>
    </source>
</evidence>
<name>E4X9K8_OIKDI</name>
<protein>
    <submittedName>
        <fullName evidence="3">Uncharacterized protein</fullName>
    </submittedName>
</protein>
<keyword evidence="4" id="KW-1185">Reference proteome</keyword>
<dbReference type="InterPro" id="IPR046357">
    <property type="entry name" value="PPIase_dom_sf"/>
</dbReference>
<dbReference type="GO" id="GO:0003755">
    <property type="term" value="F:peptidyl-prolyl cis-trans isomerase activity"/>
    <property type="evidence" value="ECO:0007669"/>
    <property type="project" value="InterPro"/>
</dbReference>
<dbReference type="FunCoup" id="E4X9K8">
    <property type="interactions" value="42"/>
</dbReference>
<gene>
    <name evidence="3" type="ORF">GSOID_T00004560001</name>
</gene>
<evidence type="ECO:0000313" key="4">
    <source>
        <dbReference type="Proteomes" id="UP000001307"/>
    </source>
</evidence>
<dbReference type="Gene3D" id="1.25.40.10">
    <property type="entry name" value="Tetratricopeptide repeat domain"/>
    <property type="match status" value="1"/>
</dbReference>
<evidence type="ECO:0000256" key="2">
    <source>
        <dbReference type="ARBA" id="ARBA00022803"/>
    </source>
</evidence>
<proteinExistence type="predicted"/>
<dbReference type="PANTHER" id="PTHR11242:SF0">
    <property type="entry name" value="TPR_REGION DOMAIN-CONTAINING PROTEIN"/>
    <property type="match status" value="1"/>
</dbReference>
<dbReference type="Gene3D" id="3.10.50.40">
    <property type="match status" value="1"/>
</dbReference>